<organism evidence="2">
    <name type="scientific">Diabrotica virgifera virgifera</name>
    <name type="common">western corn rootworm</name>
    <dbReference type="NCBI Taxonomy" id="50390"/>
    <lineage>
        <taxon>Eukaryota</taxon>
        <taxon>Metazoa</taxon>
        <taxon>Ecdysozoa</taxon>
        <taxon>Arthropoda</taxon>
        <taxon>Hexapoda</taxon>
        <taxon>Insecta</taxon>
        <taxon>Pterygota</taxon>
        <taxon>Neoptera</taxon>
        <taxon>Endopterygota</taxon>
        <taxon>Coleoptera</taxon>
        <taxon>Polyphaga</taxon>
        <taxon>Cucujiformia</taxon>
        <taxon>Chrysomeloidea</taxon>
        <taxon>Chrysomelidae</taxon>
        <taxon>Galerucinae</taxon>
        <taxon>Diabroticina</taxon>
        <taxon>Diabroticites</taxon>
        <taxon>Diabrotica</taxon>
    </lineage>
</organism>
<name>A0A6P7HBL2_DIAVI</name>
<evidence type="ECO:0000313" key="1">
    <source>
        <dbReference type="RefSeq" id="XP_028155057.1"/>
    </source>
</evidence>
<protein>
    <submittedName>
        <fullName evidence="1 2">Uncharacterized protein LOC114348762</fullName>
    </submittedName>
</protein>
<reference evidence="1 2" key="1">
    <citation type="submission" date="2025-04" db="UniProtKB">
        <authorList>
            <consortium name="RefSeq"/>
        </authorList>
    </citation>
    <scope>IDENTIFICATION</scope>
    <source>
        <tissue evidence="1 2">Whole insect</tissue>
    </source>
</reference>
<dbReference type="RefSeq" id="XP_028155058.1">
    <property type="nucleotide sequence ID" value="XM_028299257.1"/>
</dbReference>
<accession>A0A6P7HBL2</accession>
<gene>
    <name evidence="1 2" type="primary">LOC114348762</name>
</gene>
<dbReference type="AlphaFoldDB" id="A0A6P7HBL2"/>
<evidence type="ECO:0000313" key="2">
    <source>
        <dbReference type="RefSeq" id="XP_028155058.1"/>
    </source>
</evidence>
<dbReference type="RefSeq" id="XP_028155057.1">
    <property type="nucleotide sequence ID" value="XM_028299256.1"/>
</dbReference>
<proteinExistence type="predicted"/>
<sequence length="340" mass="39768">MSENSKAQITQLFTSFDSFVKILEDSEWFPTAKIEDIKTAFKLGNYIEKTTHHFKSNDLWNNFSATLTSWWKTKNRTKVYCDSVYSFACDELLIRFFRCSNISHNTLDIAVTIYTSLFPKTRFESLLERLILDAGNLEAVTDYLNSTTNDGNAKHLEYQLKLRYWDILLQLGQESALKEQIKDMLLPYNVETFLYILIGILSLDELSETEKQVQNIILNDIINKMFDRSLLGKQFWLTLFKKIDKTCTYTVCKNFNTFLSNFLNFIIYVGSMMKKVGNFWKSDPNICFYPEIEYADILAHIINLNEIDSIRLTLKDRLKDAKESTKSDIWDQILSDISNK</sequence>